<protein>
    <submittedName>
        <fullName evidence="1">Uncharacterized protein</fullName>
    </submittedName>
</protein>
<dbReference type="Proteomes" id="UP000759273">
    <property type="component" value="Unassembled WGS sequence"/>
</dbReference>
<comment type="caution">
    <text evidence="1">The sequence shown here is derived from an EMBL/GenBank/DDBJ whole genome shotgun (WGS) entry which is preliminary data.</text>
</comment>
<evidence type="ECO:0000313" key="1">
    <source>
        <dbReference type="EMBL" id="MBS5332613.1"/>
    </source>
</evidence>
<sequence length="89" mass="9860">MSVFDIAVTLLLAVVIIALAVRGTRELAKMKTATDDYIQCETLARQLQSGSDYLVAFTDRENPGQSIFKDADQALYQVKQNGRHGCGFY</sequence>
<dbReference type="AlphaFoldDB" id="A0A943HI31"/>
<organism evidence="1 2">
    <name type="scientific">Subdoligranulum variabile</name>
    <dbReference type="NCBI Taxonomy" id="214851"/>
    <lineage>
        <taxon>Bacteria</taxon>
        <taxon>Bacillati</taxon>
        <taxon>Bacillota</taxon>
        <taxon>Clostridia</taxon>
        <taxon>Eubacteriales</taxon>
        <taxon>Oscillospiraceae</taxon>
        <taxon>Subdoligranulum</taxon>
    </lineage>
</organism>
<gene>
    <name evidence="1" type="ORF">KHY36_08815</name>
</gene>
<evidence type="ECO:0000313" key="2">
    <source>
        <dbReference type="Proteomes" id="UP000759273"/>
    </source>
</evidence>
<accession>A0A943HI31</accession>
<proteinExistence type="predicted"/>
<reference evidence="1" key="1">
    <citation type="submission" date="2021-02" db="EMBL/GenBank/DDBJ databases">
        <title>Infant gut strain persistence is associated with maternal origin, phylogeny, and functional potential including surface adhesion and iron acquisition.</title>
        <authorList>
            <person name="Lou Y.C."/>
        </authorList>
    </citation>
    <scope>NUCLEOTIDE SEQUENCE</scope>
    <source>
        <strain evidence="1">L3_101_000M1_dasL3_101_000M1_concoct_87</strain>
    </source>
</reference>
<dbReference type="EMBL" id="JAGZGG010000020">
    <property type="protein sequence ID" value="MBS5332613.1"/>
    <property type="molecule type" value="Genomic_DNA"/>
</dbReference>
<name>A0A943HI31_9FIRM</name>